<organism evidence="15 16">
    <name type="scientific">Cyclobacterium marinum (strain ATCC 25205 / DSM 745 / LMG 13164 / NCIMB 1802)</name>
    <name type="common">Flectobacillus marinus</name>
    <dbReference type="NCBI Taxonomy" id="880070"/>
    <lineage>
        <taxon>Bacteria</taxon>
        <taxon>Pseudomonadati</taxon>
        <taxon>Bacteroidota</taxon>
        <taxon>Cytophagia</taxon>
        <taxon>Cytophagales</taxon>
        <taxon>Cyclobacteriaceae</taxon>
        <taxon>Cyclobacterium</taxon>
    </lineage>
</organism>
<dbReference type="GO" id="GO:0015344">
    <property type="term" value="F:siderophore uptake transmembrane transporter activity"/>
    <property type="evidence" value="ECO:0007669"/>
    <property type="project" value="TreeGrafter"/>
</dbReference>
<evidence type="ECO:0000256" key="9">
    <source>
        <dbReference type="ARBA" id="ARBA00023237"/>
    </source>
</evidence>
<dbReference type="AlphaFoldDB" id="G0IYU8"/>
<keyword evidence="8 15" id="KW-0675">Receptor</keyword>
<gene>
    <name evidence="15" type="ordered locus">Cycma_3561</name>
</gene>
<dbReference type="InterPro" id="IPR036942">
    <property type="entry name" value="Beta-barrel_TonB_sf"/>
</dbReference>
<evidence type="ECO:0000256" key="6">
    <source>
        <dbReference type="ARBA" id="ARBA00023077"/>
    </source>
</evidence>
<dbReference type="KEGG" id="cmr:Cycma_3561"/>
<dbReference type="InterPro" id="IPR008969">
    <property type="entry name" value="CarboxyPept-like_regulatory"/>
</dbReference>
<keyword evidence="16" id="KW-1185">Reference proteome</keyword>
<dbReference type="Pfam" id="PF13715">
    <property type="entry name" value="CarbopepD_reg_2"/>
    <property type="match status" value="1"/>
</dbReference>
<evidence type="ECO:0000256" key="12">
    <source>
        <dbReference type="SAM" id="SignalP"/>
    </source>
</evidence>
<evidence type="ECO:0000256" key="5">
    <source>
        <dbReference type="ARBA" id="ARBA00022729"/>
    </source>
</evidence>
<feature type="chain" id="PRO_5003401150" evidence="12">
    <location>
        <begin position="20"/>
        <end position="783"/>
    </location>
</feature>
<evidence type="ECO:0000256" key="10">
    <source>
        <dbReference type="PROSITE-ProRule" id="PRU01360"/>
    </source>
</evidence>
<evidence type="ECO:0000256" key="3">
    <source>
        <dbReference type="ARBA" id="ARBA00022452"/>
    </source>
</evidence>
<dbReference type="Proteomes" id="UP000001635">
    <property type="component" value="Chromosome"/>
</dbReference>
<name>G0IYU8_CYCMS</name>
<dbReference type="Pfam" id="PF07715">
    <property type="entry name" value="Plug"/>
    <property type="match status" value="1"/>
</dbReference>
<protein>
    <submittedName>
        <fullName evidence="15">TonB-dependent receptor plug</fullName>
    </submittedName>
</protein>
<dbReference type="Gene3D" id="2.40.170.20">
    <property type="entry name" value="TonB-dependent receptor, beta-barrel domain"/>
    <property type="match status" value="1"/>
</dbReference>
<dbReference type="Pfam" id="PF00593">
    <property type="entry name" value="TonB_dep_Rec_b-barrel"/>
    <property type="match status" value="1"/>
</dbReference>
<evidence type="ECO:0000259" key="14">
    <source>
        <dbReference type="Pfam" id="PF07715"/>
    </source>
</evidence>
<dbReference type="InterPro" id="IPR012910">
    <property type="entry name" value="Plug_dom"/>
</dbReference>
<feature type="domain" description="TonB-dependent receptor-like beta-barrel" evidence="13">
    <location>
        <begin position="282"/>
        <end position="744"/>
    </location>
</feature>
<evidence type="ECO:0000256" key="1">
    <source>
        <dbReference type="ARBA" id="ARBA00004571"/>
    </source>
</evidence>
<accession>G0IYU8</accession>
<dbReference type="SUPFAM" id="SSF49464">
    <property type="entry name" value="Carboxypeptidase regulatory domain-like"/>
    <property type="match status" value="1"/>
</dbReference>
<keyword evidence="7 10" id="KW-0472">Membrane</keyword>
<sequence>MRFFVFCVLSILLAFPGFSQKITISGTVKEEGTGENLIGANIYDKVSQKGTVANQFGFYSYTTTGDSLDLYFSFVGFQAKHIQFQAKTDTVINVTLVPDGNLEEVVVSASDMDQIQEITRMSSVNVPIEQIKELPALMGEVDVFKVLQLLPGVQSGTEGGSGLYVRGGGPDQNLILLDGVPVYNASHLFGFFSVFNADAINNVELIKGGFPSRYGGRLSSVIDISMKEGNMQEFKGEGSIGLIASKVTFEGPIKKDKTSFILSARRTYLDILAQPIIKASTEGDENIGYYFYDLNGKVNHIINDKNRLYLSVYSGDDKAYSKYKNFYVNDNERTDYDEEFGLKWGNFISALRWNNVINSRLFSNYTFTYSRYNFDLFSNYEETITGLGTTETNVYSDRYFSGIRDWAGRADFEFIPNPDHYFRFGTNVIFHKFSPGVYASKSSSGDNDLQLGADELNSTENSVYAEDDFNISSRLKANLGLHYSGFNTDNQHYNSLQPRISARYLVDESTSIKASYVTMAQFIHLLTNAGLGLPTDLWVPSTANIGPQKAMQVALGGVKNFNSFEFSAEAYYKTMDGLIEYKDGATYLNLDEDWQDKVAVGEGVSYGLELLLQKKVGKISGWIGYTLSKTERRFDEINFGEWFPYKYDRRHDVSFALTHEWTENKDFSAVWVYGTGNAVSLPTQRYEGAEVNTRFGGSWRPDIEYYESRNNFRNRAYHRLDLSFSWWKTKKWGERKWTLGIYNVYNRMNPFFMDIGYDQQSNKKVKQYSLFPIIPSFSYGFKF</sequence>
<comment type="subcellular location">
    <subcellularLocation>
        <location evidence="1 10">Cell outer membrane</location>
        <topology evidence="1 10">Multi-pass membrane protein</topology>
    </subcellularLocation>
</comment>
<dbReference type="InterPro" id="IPR000531">
    <property type="entry name" value="Beta-barrel_TonB"/>
</dbReference>
<keyword evidence="2 10" id="KW-0813">Transport</keyword>
<feature type="signal peptide" evidence="12">
    <location>
        <begin position="1"/>
        <end position="19"/>
    </location>
</feature>
<evidence type="ECO:0000256" key="2">
    <source>
        <dbReference type="ARBA" id="ARBA00022448"/>
    </source>
</evidence>
<dbReference type="PROSITE" id="PS52016">
    <property type="entry name" value="TONB_DEPENDENT_REC_3"/>
    <property type="match status" value="1"/>
</dbReference>
<evidence type="ECO:0000256" key="7">
    <source>
        <dbReference type="ARBA" id="ARBA00023136"/>
    </source>
</evidence>
<evidence type="ECO:0000256" key="8">
    <source>
        <dbReference type="ARBA" id="ARBA00023170"/>
    </source>
</evidence>
<evidence type="ECO:0000313" key="16">
    <source>
        <dbReference type="Proteomes" id="UP000001635"/>
    </source>
</evidence>
<feature type="domain" description="TonB-dependent receptor plug" evidence="14">
    <location>
        <begin position="139"/>
        <end position="217"/>
    </location>
</feature>
<comment type="similarity">
    <text evidence="10 11">Belongs to the TonB-dependent receptor family.</text>
</comment>
<dbReference type="PANTHER" id="PTHR30069:SF29">
    <property type="entry name" value="HEMOGLOBIN AND HEMOGLOBIN-HAPTOGLOBIN-BINDING PROTEIN 1-RELATED"/>
    <property type="match status" value="1"/>
</dbReference>
<dbReference type="GO" id="GO:0044718">
    <property type="term" value="P:siderophore transmembrane transport"/>
    <property type="evidence" value="ECO:0007669"/>
    <property type="project" value="TreeGrafter"/>
</dbReference>
<dbReference type="GO" id="GO:0009279">
    <property type="term" value="C:cell outer membrane"/>
    <property type="evidence" value="ECO:0007669"/>
    <property type="project" value="UniProtKB-SubCell"/>
</dbReference>
<dbReference type="OrthoDB" id="1111684at2"/>
<keyword evidence="4 10" id="KW-0812">Transmembrane</keyword>
<dbReference type="Gene3D" id="2.170.130.10">
    <property type="entry name" value="TonB-dependent receptor, plug domain"/>
    <property type="match status" value="1"/>
</dbReference>
<proteinExistence type="inferred from homology"/>
<dbReference type="eggNOG" id="COG4771">
    <property type="taxonomic scope" value="Bacteria"/>
</dbReference>
<keyword evidence="9 10" id="KW-0998">Cell outer membrane</keyword>
<dbReference type="PANTHER" id="PTHR30069">
    <property type="entry name" value="TONB-DEPENDENT OUTER MEMBRANE RECEPTOR"/>
    <property type="match status" value="1"/>
</dbReference>
<reference evidence="16" key="1">
    <citation type="submission" date="2011-07" db="EMBL/GenBank/DDBJ databases">
        <title>The complete genome of Cyclobacterium marinum DSM 745.</title>
        <authorList>
            <person name="Lucas S."/>
            <person name="Han J."/>
            <person name="Lapidus A."/>
            <person name="Bruce D."/>
            <person name="Goodwin L."/>
            <person name="Pitluck S."/>
            <person name="Peters L."/>
            <person name="Kyrpides N."/>
            <person name="Mavromatis K."/>
            <person name="Ivanova N."/>
            <person name="Ovchinnikova G."/>
            <person name="Chertkov O."/>
            <person name="Detter J.C."/>
            <person name="Tapia R."/>
            <person name="Han C."/>
            <person name="Land M."/>
            <person name="Hauser L."/>
            <person name="Markowitz V."/>
            <person name="Cheng J.-F."/>
            <person name="Hugenholtz P."/>
            <person name="Woyke T."/>
            <person name="Wu D."/>
            <person name="Tindall B."/>
            <person name="Schuetze A."/>
            <person name="Brambilla E."/>
            <person name="Klenk H.-P."/>
            <person name="Eisen J.A."/>
        </authorList>
    </citation>
    <scope>NUCLEOTIDE SEQUENCE [LARGE SCALE GENOMIC DNA]</scope>
    <source>
        <strain evidence="16">ATCC 25205 / DSM 745 / LMG 13164 / NCIMB 1802</strain>
    </source>
</reference>
<evidence type="ECO:0000259" key="13">
    <source>
        <dbReference type="Pfam" id="PF00593"/>
    </source>
</evidence>
<evidence type="ECO:0000256" key="4">
    <source>
        <dbReference type="ARBA" id="ARBA00022692"/>
    </source>
</evidence>
<dbReference type="SUPFAM" id="SSF56935">
    <property type="entry name" value="Porins"/>
    <property type="match status" value="1"/>
</dbReference>
<dbReference type="EMBL" id="CP002955">
    <property type="protein sequence ID" value="AEL27281.1"/>
    <property type="molecule type" value="Genomic_DNA"/>
</dbReference>
<dbReference type="InterPro" id="IPR039426">
    <property type="entry name" value="TonB-dep_rcpt-like"/>
</dbReference>
<dbReference type="RefSeq" id="WP_014021568.1">
    <property type="nucleotide sequence ID" value="NC_015914.1"/>
</dbReference>
<dbReference type="InterPro" id="IPR037066">
    <property type="entry name" value="Plug_dom_sf"/>
</dbReference>
<dbReference type="HOGENOM" id="CLU_016599_0_0_10"/>
<dbReference type="STRING" id="880070.Cycma_3561"/>
<keyword evidence="3 10" id="KW-1134">Transmembrane beta strand</keyword>
<evidence type="ECO:0000256" key="11">
    <source>
        <dbReference type="RuleBase" id="RU003357"/>
    </source>
</evidence>
<keyword evidence="6 11" id="KW-0798">TonB box</keyword>
<keyword evidence="5 12" id="KW-0732">Signal</keyword>
<evidence type="ECO:0000313" key="15">
    <source>
        <dbReference type="EMBL" id="AEL27281.1"/>
    </source>
</evidence>